<dbReference type="EMBL" id="UYYB01107400">
    <property type="protein sequence ID" value="VDM80115.1"/>
    <property type="molecule type" value="Genomic_DNA"/>
</dbReference>
<organism evidence="1 2">
    <name type="scientific">Strongylus vulgaris</name>
    <name type="common">Blood worm</name>
    <dbReference type="NCBI Taxonomy" id="40348"/>
    <lineage>
        <taxon>Eukaryota</taxon>
        <taxon>Metazoa</taxon>
        <taxon>Ecdysozoa</taxon>
        <taxon>Nematoda</taxon>
        <taxon>Chromadorea</taxon>
        <taxon>Rhabditida</taxon>
        <taxon>Rhabditina</taxon>
        <taxon>Rhabditomorpha</taxon>
        <taxon>Strongyloidea</taxon>
        <taxon>Strongylidae</taxon>
        <taxon>Strongylus</taxon>
    </lineage>
</organism>
<reference evidence="1 2" key="1">
    <citation type="submission" date="2018-11" db="EMBL/GenBank/DDBJ databases">
        <authorList>
            <consortium name="Pathogen Informatics"/>
        </authorList>
    </citation>
    <scope>NUCLEOTIDE SEQUENCE [LARGE SCALE GENOMIC DNA]</scope>
</reference>
<dbReference type="SUPFAM" id="SSF55797">
    <property type="entry name" value="PR-1-like"/>
    <property type="match status" value="1"/>
</dbReference>
<evidence type="ECO:0000313" key="1">
    <source>
        <dbReference type="EMBL" id="VDM80115.1"/>
    </source>
</evidence>
<sequence length="111" mass="12181">MGIVRLQKKLSIVFRVGIDIQTAKEKRTCNEKANCPGKSLTNDERDKLTDWHNAHRSNLAKGAFPGYSGNLNAGKNIYKLKYDCSLEDKAVASTAGVCRTAAMHDAQNVQA</sequence>
<accession>A0A3P7LBJ4</accession>
<dbReference type="Gene3D" id="3.40.33.10">
    <property type="entry name" value="CAP"/>
    <property type="match status" value="1"/>
</dbReference>
<dbReference type="InterPro" id="IPR035940">
    <property type="entry name" value="CAP_sf"/>
</dbReference>
<keyword evidence="2" id="KW-1185">Reference proteome</keyword>
<evidence type="ECO:0000313" key="2">
    <source>
        <dbReference type="Proteomes" id="UP000270094"/>
    </source>
</evidence>
<proteinExistence type="predicted"/>
<gene>
    <name evidence="1" type="ORF">SVUK_LOCUS15113</name>
</gene>
<dbReference type="Proteomes" id="UP000270094">
    <property type="component" value="Unassembled WGS sequence"/>
</dbReference>
<name>A0A3P7LBJ4_STRVU</name>
<protein>
    <recommendedName>
        <fullName evidence="3">SCP domain-containing protein</fullName>
    </recommendedName>
</protein>
<dbReference type="AlphaFoldDB" id="A0A3P7LBJ4"/>
<evidence type="ECO:0008006" key="3">
    <source>
        <dbReference type="Google" id="ProtNLM"/>
    </source>
</evidence>
<dbReference type="OrthoDB" id="5794466at2759"/>